<comment type="caution">
    <text evidence="2">The sequence shown here is derived from an EMBL/GenBank/DDBJ whole genome shotgun (WGS) entry which is preliminary data.</text>
</comment>
<dbReference type="EMBL" id="VRMA01000043">
    <property type="protein sequence ID" value="TXK57181.1"/>
    <property type="molecule type" value="Genomic_DNA"/>
</dbReference>
<dbReference type="Proteomes" id="UP000321317">
    <property type="component" value="Unassembled WGS sequence"/>
</dbReference>
<keyword evidence="3" id="KW-1185">Reference proteome</keyword>
<evidence type="ECO:0000313" key="2">
    <source>
        <dbReference type="EMBL" id="TXK57181.1"/>
    </source>
</evidence>
<sequence>MKKLLVLTSIVLGFAVSADAGEMYDACFDNLDYNLKNIEGKTIQFHGLSACIAGKYVFLSGEKDPKIVASTNKSCRCNKQTNAIIIMSD</sequence>
<accession>A0ABY3L1M3</accession>
<dbReference type="RefSeq" id="WP_147734616.1">
    <property type="nucleotide sequence ID" value="NZ_JANKHQ010000004.1"/>
</dbReference>
<feature type="signal peptide" evidence="1">
    <location>
        <begin position="1"/>
        <end position="20"/>
    </location>
</feature>
<reference evidence="2 3" key="1">
    <citation type="submission" date="2019-08" db="EMBL/GenBank/DDBJ databases">
        <title>Rapid identification of Enteric Bacteria from Whole Genome Sequences (WGS) using Average Nucleotide Identity (ANI).</title>
        <authorList>
            <person name="Lane C."/>
        </authorList>
    </citation>
    <scope>NUCLEOTIDE SEQUENCE [LARGE SCALE GENOMIC DNA]</scope>
    <source>
        <strain evidence="2 3">D4984</strain>
    </source>
</reference>
<evidence type="ECO:0000313" key="3">
    <source>
        <dbReference type="Proteomes" id="UP000321317"/>
    </source>
</evidence>
<proteinExistence type="predicted"/>
<keyword evidence="1" id="KW-0732">Signal</keyword>
<evidence type="ECO:0000256" key="1">
    <source>
        <dbReference type="SAM" id="SignalP"/>
    </source>
</evidence>
<protein>
    <submittedName>
        <fullName evidence="2">Uncharacterized protein</fullName>
    </submittedName>
</protein>
<name>A0ABY3L1M3_9BACT</name>
<gene>
    <name evidence="2" type="ORF">FVD16_05295</name>
</gene>
<feature type="chain" id="PRO_5045739102" evidence="1">
    <location>
        <begin position="21"/>
        <end position="89"/>
    </location>
</feature>
<organism evidence="2 3">
    <name type="scientific">Campylobacter helveticus</name>
    <dbReference type="NCBI Taxonomy" id="28898"/>
    <lineage>
        <taxon>Bacteria</taxon>
        <taxon>Pseudomonadati</taxon>
        <taxon>Campylobacterota</taxon>
        <taxon>Epsilonproteobacteria</taxon>
        <taxon>Campylobacterales</taxon>
        <taxon>Campylobacteraceae</taxon>
        <taxon>Campylobacter</taxon>
    </lineage>
</organism>